<keyword evidence="3 6" id="KW-0819">tRNA processing</keyword>
<dbReference type="InterPro" id="IPR050076">
    <property type="entry name" value="ArchSynthase1/Queuine_TRR"/>
</dbReference>
<evidence type="ECO:0000256" key="6">
    <source>
        <dbReference type="HAMAP-Rule" id="MF_01634"/>
    </source>
</evidence>
<keyword evidence="2 6" id="KW-0808">Transferase</keyword>
<reference evidence="9 13" key="3">
    <citation type="submission" date="2018-10" db="EMBL/GenBank/DDBJ databases">
        <title>Cultivation of a novel Methanohalophilus strain from Kebrit Deep of the Red Sea and a genomic comparison of members of the genus Methanohalophilus.</title>
        <authorList>
            <person name="Guan Y."/>
            <person name="Ngugi D.K."/>
            <person name="Stingl U."/>
        </authorList>
    </citation>
    <scope>NUCLEOTIDE SEQUENCE [LARGE SCALE GENOMIC DNA]</scope>
    <source>
        <strain evidence="9 13">DSM 3094</strain>
    </source>
</reference>
<reference evidence="10 12" key="2">
    <citation type="submission" date="2016-10" db="EMBL/GenBank/DDBJ databases">
        <authorList>
            <person name="de Groot N.N."/>
        </authorList>
    </citation>
    <scope>NUCLEOTIDE SEQUENCE [LARGE SCALE GENOMIC DNA]</scope>
    <source>
        <strain evidence="10 12">Z-7982</strain>
    </source>
</reference>
<dbReference type="InterPro" id="IPR036511">
    <property type="entry name" value="TGT-like_sf"/>
</dbReference>
<sequence>MTAVFEILQKDAAGRIGRLHTPHGVVETPTVMPVINPNINTIPSSEMHQFGAQILITNSYIISRKEELRNIALEKGLHHLLGFDGPIMTDSGSFQLSVYGDVEVTNEQIIAFQKNIGSDIAVPLDIPTPPDVSYKRAEDELETTLERVVAAREIVTDDMLLAGPVQGSTHLDLRVRSAKTLSKHAFDVYPIGAVVPLMESYRYADLVDVVISSKKGLDPVKPVHLFGAGHPMMFALAVAMGCDLFDSAAYALYAKAGRYITVAGTSHLKDLQYLPCNCPVCSAHTASEIKSASNSKELLARHNLYVTFAEIRNIKQAIREGNLLELVEQRCRSHPSMLSALKRLYNYSPWLERLDPFSKSTFFYTGPESTKRPEVARFEERIGRFNLDGKILIRSKSVKGEGNYDHVLNFKPPFGAYPVELSEVYPFNAEIPDEMDPAAIGVALQNVIELINKNKNGLFYLNLPKQYSFHPLYEDLKKNAISLDEMPNENLKLN</sequence>
<evidence type="ECO:0000313" key="13">
    <source>
        <dbReference type="Proteomes" id="UP000267921"/>
    </source>
</evidence>
<dbReference type="EMBL" id="CP017921">
    <property type="protein sequence ID" value="APH39816.1"/>
    <property type="molecule type" value="Genomic_DNA"/>
</dbReference>
<dbReference type="RefSeq" id="WP_072562229.1">
    <property type="nucleotide sequence ID" value="NZ_CP017921.1"/>
</dbReference>
<dbReference type="GO" id="GO:0002099">
    <property type="term" value="P:tRNA wobble guanine modification"/>
    <property type="evidence" value="ECO:0007669"/>
    <property type="project" value="TreeGrafter"/>
</dbReference>
<evidence type="ECO:0000256" key="3">
    <source>
        <dbReference type="ARBA" id="ARBA00022694"/>
    </source>
</evidence>
<dbReference type="EMBL" id="FNMU01000002">
    <property type="protein sequence ID" value="SDW42081.1"/>
    <property type="molecule type" value="Genomic_DNA"/>
</dbReference>
<comment type="catalytic activity">
    <reaction evidence="6">
        <text>guanosine(15) in tRNA + 7-cyano-7-carbaguanine = 7-cyano-7-carbaguanosine(15) in tRNA + guanine</text>
        <dbReference type="Rhea" id="RHEA:43164"/>
        <dbReference type="Rhea" id="RHEA-COMP:10371"/>
        <dbReference type="Rhea" id="RHEA-COMP:10372"/>
        <dbReference type="ChEBI" id="CHEBI:16235"/>
        <dbReference type="ChEBI" id="CHEBI:45075"/>
        <dbReference type="ChEBI" id="CHEBI:74269"/>
        <dbReference type="ChEBI" id="CHEBI:82850"/>
        <dbReference type="EC" id="2.4.2.48"/>
    </reaction>
</comment>
<feature type="binding site" evidence="6">
    <location>
        <position position="193"/>
    </location>
    <ligand>
        <name>substrate</name>
    </ligand>
</feature>
<dbReference type="Proteomes" id="UP000267921">
    <property type="component" value="Unassembled WGS sequence"/>
</dbReference>
<evidence type="ECO:0000256" key="2">
    <source>
        <dbReference type="ARBA" id="ARBA00022679"/>
    </source>
</evidence>
<feature type="binding site" evidence="6">
    <location>
        <position position="125"/>
    </location>
    <ligand>
        <name>substrate</name>
    </ligand>
</feature>
<dbReference type="GO" id="GO:0008270">
    <property type="term" value="F:zinc ion binding"/>
    <property type="evidence" value="ECO:0007669"/>
    <property type="project" value="UniProtKB-UniRule"/>
</dbReference>
<dbReference type="GO" id="GO:0016763">
    <property type="term" value="F:pentosyltransferase activity"/>
    <property type="evidence" value="ECO:0007669"/>
    <property type="project" value="UniProtKB-UniRule"/>
</dbReference>
<dbReference type="STRING" id="2177.BHR79_10235"/>
<dbReference type="InterPro" id="IPR004804">
    <property type="entry name" value="TgtA"/>
</dbReference>
<feature type="binding site" evidence="6">
    <location>
        <position position="281"/>
    </location>
    <ligand>
        <name>Zn(2+)</name>
        <dbReference type="ChEBI" id="CHEBI:29105"/>
    </ligand>
</feature>
<proteinExistence type="inferred from homology"/>
<dbReference type="GO" id="GO:0005737">
    <property type="term" value="C:cytoplasm"/>
    <property type="evidence" value="ECO:0007669"/>
    <property type="project" value="TreeGrafter"/>
</dbReference>
<dbReference type="SUPFAM" id="SSF51713">
    <property type="entry name" value="tRNA-guanine transglycosylase"/>
    <property type="match status" value="1"/>
</dbReference>
<accession>A0A1L3Q4L5</accession>
<dbReference type="Proteomes" id="UP000186879">
    <property type="component" value="Chromosome"/>
</dbReference>
<dbReference type="EMBL" id="RJJG01000004">
    <property type="protein sequence ID" value="RNI08839.1"/>
    <property type="molecule type" value="Genomic_DNA"/>
</dbReference>
<gene>
    <name evidence="6 9" type="primary">tgtA</name>
    <name evidence="8" type="ORF">BHR79_10235</name>
    <name evidence="9" type="ORF">EFE40_05020</name>
    <name evidence="10" type="ORF">SAMN04515625_0967</name>
</gene>
<evidence type="ECO:0000256" key="4">
    <source>
        <dbReference type="ARBA" id="ARBA00022723"/>
    </source>
</evidence>
<feature type="binding site" evidence="6">
    <location>
        <position position="278"/>
    </location>
    <ligand>
        <name>Zn(2+)</name>
        <dbReference type="ChEBI" id="CHEBI:29105"/>
    </ligand>
</feature>
<feature type="active site" description="Nucleophile" evidence="6">
    <location>
        <position position="90"/>
    </location>
</feature>
<feature type="binding site" evidence="6">
    <location>
        <position position="276"/>
    </location>
    <ligand>
        <name>Zn(2+)</name>
        <dbReference type="ChEBI" id="CHEBI:29105"/>
    </ligand>
</feature>
<dbReference type="KEGG" id="mhaz:BHR79_10235"/>
<evidence type="ECO:0000259" key="7">
    <source>
        <dbReference type="Pfam" id="PF01702"/>
    </source>
</evidence>
<feature type="domain" description="tRNA-guanine(15) transglycosylase-like" evidence="7">
    <location>
        <begin position="13"/>
        <end position="335"/>
    </location>
</feature>
<name>A0A1L3Q4L5_9EURY</name>
<dbReference type="PANTHER" id="PTHR46499:SF1">
    <property type="entry name" value="QUEUINE TRNA-RIBOSYLTRANSFERASE"/>
    <property type="match status" value="1"/>
</dbReference>
<dbReference type="Gene3D" id="3.20.20.105">
    <property type="entry name" value="Queuine tRNA-ribosyltransferase-like"/>
    <property type="match status" value="1"/>
</dbReference>
<comment type="function">
    <text evidence="6">Exchanges the guanine residue with 7-cyano-7-deazaguanine (preQ0) at position 15 in the dihydrouridine loop (D-loop) of archaeal tRNAs.</text>
</comment>
<keyword evidence="5 6" id="KW-0862">Zinc</keyword>
<comment type="similarity">
    <text evidence="6">Belongs to the archaeosine tRNA-ribosyltransferase family.</text>
</comment>
<dbReference type="PANTHER" id="PTHR46499">
    <property type="entry name" value="QUEUINE TRNA-RIBOSYLTRANSFERASE"/>
    <property type="match status" value="1"/>
</dbReference>
<keyword evidence="4 6" id="KW-0479">Metal-binding</keyword>
<dbReference type="GeneID" id="30584154"/>
<dbReference type="EC" id="2.4.2.48" evidence="6"/>
<keyword evidence="1 6" id="KW-0328">Glycosyltransferase</keyword>
<evidence type="ECO:0000313" key="8">
    <source>
        <dbReference type="EMBL" id="APH39816.1"/>
    </source>
</evidence>
<dbReference type="SUPFAM" id="SSF88802">
    <property type="entry name" value="Pre-PUA domain"/>
    <property type="match status" value="1"/>
</dbReference>
<comment type="pathway">
    <text evidence="6">tRNA modification; archaeosine-tRNA biosynthesis.</text>
</comment>
<reference evidence="8 11" key="1">
    <citation type="submission" date="2016-10" db="EMBL/GenBank/DDBJ databases">
        <title>Methanohalophilus halophilus.</title>
        <authorList>
            <person name="L'haridon S."/>
        </authorList>
    </citation>
    <scope>NUCLEOTIDE SEQUENCE [LARGE SCALE GENOMIC DNA]</scope>
    <source>
        <strain evidence="8 11">Z-7982</strain>
    </source>
</reference>
<evidence type="ECO:0000313" key="12">
    <source>
        <dbReference type="Proteomes" id="UP000198669"/>
    </source>
</evidence>
<evidence type="ECO:0000313" key="10">
    <source>
        <dbReference type="EMBL" id="SDW42081.1"/>
    </source>
</evidence>
<organism evidence="8 11">
    <name type="scientific">Methanohalophilus halophilus</name>
    <dbReference type="NCBI Taxonomy" id="2177"/>
    <lineage>
        <taxon>Archaea</taxon>
        <taxon>Methanobacteriati</taxon>
        <taxon>Methanobacteriota</taxon>
        <taxon>Stenosarchaea group</taxon>
        <taxon>Methanomicrobia</taxon>
        <taxon>Methanosarcinales</taxon>
        <taxon>Methanosarcinaceae</taxon>
        <taxon>Methanohalophilus</taxon>
    </lineage>
</organism>
<dbReference type="NCBIfam" id="TIGR00432">
    <property type="entry name" value="arcsn_tRNA_tgt"/>
    <property type="match status" value="1"/>
</dbReference>
<dbReference type="InterPro" id="IPR002616">
    <property type="entry name" value="tRNA_ribo_trans-like"/>
</dbReference>
<evidence type="ECO:0000256" key="5">
    <source>
        <dbReference type="ARBA" id="ARBA00022833"/>
    </source>
</evidence>
<evidence type="ECO:0000256" key="1">
    <source>
        <dbReference type="ARBA" id="ARBA00022676"/>
    </source>
</evidence>
<dbReference type="AlphaFoldDB" id="A0A1L3Q4L5"/>
<dbReference type="OrthoDB" id="6871at2157"/>
<dbReference type="Proteomes" id="UP000198669">
    <property type="component" value="Unassembled WGS sequence"/>
</dbReference>
<dbReference type="UniPathway" id="UPA00393"/>
<evidence type="ECO:0000313" key="11">
    <source>
        <dbReference type="Proteomes" id="UP000186879"/>
    </source>
</evidence>
<evidence type="ECO:0000313" key="9">
    <source>
        <dbReference type="EMBL" id="RNI08839.1"/>
    </source>
</evidence>
<dbReference type="HAMAP" id="MF_01634">
    <property type="entry name" value="TgtA_arch"/>
    <property type="match status" value="1"/>
</dbReference>
<dbReference type="NCBIfam" id="TIGR00449">
    <property type="entry name" value="tgt_general"/>
    <property type="match status" value="1"/>
</dbReference>
<comment type="cofactor">
    <cofactor evidence="6">
        <name>Zn(2+)</name>
        <dbReference type="ChEBI" id="CHEBI:29105"/>
    </cofactor>
    <text evidence="6">Binds 1 zinc ion per subunit.</text>
</comment>
<dbReference type="Pfam" id="PF01702">
    <property type="entry name" value="TGT"/>
    <property type="match status" value="1"/>
</dbReference>
<protein>
    <recommendedName>
        <fullName evidence="6">tRNA-guanine(15) transglycosylase</fullName>
        <ecNumber evidence="6">2.4.2.48</ecNumber>
    </recommendedName>
    <alternativeName>
        <fullName evidence="6">7-cyano-7-deazaguanine tRNA-ribosyltransferase</fullName>
    </alternativeName>
    <alternativeName>
        <fullName evidence="6">Archaeal tRNA-guanine transglycosylase</fullName>
    </alternativeName>
</protein>
<keyword evidence="11" id="KW-1185">Reference proteome</keyword>